<name>A0A2A4GWA3_9STAP</name>
<feature type="domain" description="YdbS-like PH" evidence="3">
    <location>
        <begin position="265"/>
        <end position="321"/>
    </location>
</feature>
<protein>
    <recommendedName>
        <fullName evidence="3">YdbS-like PH domain-containing protein</fullName>
    </recommendedName>
</protein>
<dbReference type="Pfam" id="PF03703">
    <property type="entry name" value="bPH_2"/>
    <property type="match status" value="2"/>
</dbReference>
<proteinExistence type="predicted"/>
<gene>
    <name evidence="4" type="ORF">B5C08_09340</name>
</gene>
<feature type="transmembrane region" description="Helical" evidence="2">
    <location>
        <begin position="46"/>
        <end position="65"/>
    </location>
</feature>
<evidence type="ECO:0000313" key="4">
    <source>
        <dbReference type="EMBL" id="PCF54435.1"/>
    </source>
</evidence>
<dbReference type="InterPro" id="IPR005182">
    <property type="entry name" value="YdbS-like_PH"/>
</dbReference>
<organism evidence="4 5">
    <name type="scientific">Staphylococcus delphini</name>
    <dbReference type="NCBI Taxonomy" id="53344"/>
    <lineage>
        <taxon>Bacteria</taxon>
        <taxon>Bacillati</taxon>
        <taxon>Bacillota</taxon>
        <taxon>Bacilli</taxon>
        <taxon>Bacillales</taxon>
        <taxon>Staphylococcaceae</taxon>
        <taxon>Staphylococcus</taxon>
        <taxon>Staphylococcus intermedius group</taxon>
    </lineage>
</organism>
<feature type="domain" description="YdbS-like PH" evidence="3">
    <location>
        <begin position="68"/>
        <end position="139"/>
    </location>
</feature>
<evidence type="ECO:0000256" key="2">
    <source>
        <dbReference type="SAM" id="Phobius"/>
    </source>
</evidence>
<dbReference type="AlphaFoldDB" id="A0A2A4GWA3"/>
<feature type="region of interest" description="Disordered" evidence="1">
    <location>
        <begin position="149"/>
        <end position="173"/>
    </location>
</feature>
<accession>A0A2A4GWA3</accession>
<reference evidence="4 5" key="1">
    <citation type="journal article" date="2017" name="PLoS ONE">
        <title>Development of a real-time PCR for detection of Staphylococcus pseudintermedius using a novel automated comparison of whole-genome sequences.</title>
        <authorList>
            <person name="Verstappen K.M."/>
            <person name="Huijbregts L."/>
            <person name="Spaninks M."/>
            <person name="Wagenaar J.A."/>
            <person name="Fluit A.C."/>
            <person name="Duim B."/>
        </authorList>
    </citation>
    <scope>NUCLEOTIDE SEQUENCE [LARGE SCALE GENOMIC DNA]</scope>
    <source>
        <strain evidence="4 5">215070706401-1</strain>
    </source>
</reference>
<dbReference type="PIRSF" id="PIRSF026631">
    <property type="entry name" value="UCP026631"/>
    <property type="match status" value="1"/>
</dbReference>
<evidence type="ECO:0000259" key="3">
    <source>
        <dbReference type="Pfam" id="PF03703"/>
    </source>
</evidence>
<feature type="transmembrane region" description="Helical" evidence="2">
    <location>
        <begin position="376"/>
        <end position="394"/>
    </location>
</feature>
<dbReference type="InterPro" id="IPR014529">
    <property type="entry name" value="UCP026631"/>
</dbReference>
<feature type="compositionally biased region" description="Polar residues" evidence="1">
    <location>
        <begin position="157"/>
        <end position="166"/>
    </location>
</feature>
<dbReference type="RefSeq" id="WP_096593638.1">
    <property type="nucleotide sequence ID" value="NZ_MWUU01000012.1"/>
</dbReference>
<feature type="transmembrane region" description="Helical" evidence="2">
    <location>
        <begin position="238"/>
        <end position="263"/>
    </location>
</feature>
<feature type="transmembrane region" description="Helical" evidence="2">
    <location>
        <begin position="12"/>
        <end position="34"/>
    </location>
</feature>
<sequence length="509" mass="58607">MYSPQKLHPISYVLSIIEAVKSNFLFIIIFVMFQLDSFDFTDWTNYIWPGFIAISFTLVFINRTIEIYRTRYWIEGDYFIVKSGLFNLEQKELNIRRIQSMDTVQPIVHQLVGGVKLTIKTPSDGIDLNMVTKRQSQWIQEEIEKAKSRIESEDGRQLQSERSNIATDEHHEASPIIKTNAPTEMIYQLSTQNLLLMAMTSGAVFVTLATVGPIVTAFEDIIPWKGVFGQVESWIQNLVVLVITLVFGILVIAYIIGVIITMVRYYRFTLTRSGDFLKIRYGLLKVTNLSLPIAKLQAVQEKKSFFRHLFGFTSYHFIITSDMEVDMEDDFASGEIMVLPFIKQREGTKILASLLPIYAFQPIETGLPWQGFHRRFWIPSVILIGIGALIHYYWWVWIWIPIAIIILYLIIHSVIATRMSGSALTDEEVSIRKVTWFGFKTTTFKKDKILGFQQTAHPLMQRKQLAHFDFTIASGSVSKDFGLRFENQAKVTRNKQWYLGGGDVNGKDE</sequence>
<comment type="caution">
    <text evidence="4">The sequence shown here is derived from an EMBL/GenBank/DDBJ whole genome shotgun (WGS) entry which is preliminary data.</text>
</comment>
<dbReference type="PANTHER" id="PTHR34473:SF2">
    <property type="entry name" value="UPF0699 TRANSMEMBRANE PROTEIN YDBT"/>
    <property type="match status" value="1"/>
</dbReference>
<dbReference type="Proteomes" id="UP000218335">
    <property type="component" value="Unassembled WGS sequence"/>
</dbReference>
<dbReference type="EMBL" id="MWUU01000012">
    <property type="protein sequence ID" value="PCF54435.1"/>
    <property type="molecule type" value="Genomic_DNA"/>
</dbReference>
<keyword evidence="2" id="KW-1133">Transmembrane helix</keyword>
<keyword evidence="2" id="KW-0812">Transmembrane</keyword>
<feature type="transmembrane region" description="Helical" evidence="2">
    <location>
        <begin position="400"/>
        <end position="417"/>
    </location>
</feature>
<evidence type="ECO:0000256" key="1">
    <source>
        <dbReference type="SAM" id="MobiDB-lite"/>
    </source>
</evidence>
<evidence type="ECO:0000313" key="5">
    <source>
        <dbReference type="Proteomes" id="UP000218335"/>
    </source>
</evidence>
<dbReference type="PANTHER" id="PTHR34473">
    <property type="entry name" value="UPF0699 TRANSMEMBRANE PROTEIN YDBS"/>
    <property type="match status" value="1"/>
</dbReference>
<keyword evidence="2" id="KW-0472">Membrane</keyword>
<feature type="transmembrane region" description="Helical" evidence="2">
    <location>
        <begin position="194"/>
        <end position="218"/>
    </location>
</feature>